<comment type="caution">
    <text evidence="1">The sequence shown here is derived from an EMBL/GenBank/DDBJ whole genome shotgun (WGS) entry which is preliminary data.</text>
</comment>
<sequence>MRAVRGYSFTYEQLERLAAELAAEEVREDAARVIDRAELKQVYINGKPVLPLSAGGTKQAEEAPTVDAILYQAQVFASSWSLVGGLFDNGSQLEQANHEKAKLRRLIVAARWGRP</sequence>
<dbReference type="EMBL" id="LDSL01000064">
    <property type="protein sequence ID" value="KTT21880.1"/>
    <property type="molecule type" value="Genomic_DNA"/>
</dbReference>
<evidence type="ECO:0000313" key="1">
    <source>
        <dbReference type="EMBL" id="KTT21880.1"/>
    </source>
</evidence>
<protein>
    <submittedName>
        <fullName evidence="1">Uncharacterized protein</fullName>
    </submittedName>
</protein>
<gene>
    <name evidence="1" type="ORF">NS331_10980</name>
</gene>
<organism evidence="1 2">
    <name type="scientific">Pseudacidovorax intermedius</name>
    <dbReference type="NCBI Taxonomy" id="433924"/>
    <lineage>
        <taxon>Bacteria</taxon>
        <taxon>Pseudomonadati</taxon>
        <taxon>Pseudomonadota</taxon>
        <taxon>Betaproteobacteria</taxon>
        <taxon>Burkholderiales</taxon>
        <taxon>Comamonadaceae</taxon>
        <taxon>Pseudacidovorax</taxon>
    </lineage>
</organism>
<name>A0A147GWI5_9BURK</name>
<keyword evidence="2" id="KW-1185">Reference proteome</keyword>
<proteinExistence type="predicted"/>
<dbReference type="AlphaFoldDB" id="A0A147GWI5"/>
<evidence type="ECO:0000313" key="2">
    <source>
        <dbReference type="Proteomes" id="UP000072741"/>
    </source>
</evidence>
<reference evidence="1 2" key="1">
    <citation type="journal article" date="2016" name="Front. Microbiol.">
        <title>Genomic Resource of Rice Seed Associated Bacteria.</title>
        <authorList>
            <person name="Midha S."/>
            <person name="Bansal K."/>
            <person name="Sharma S."/>
            <person name="Kumar N."/>
            <person name="Patil P.P."/>
            <person name="Chaudhry V."/>
            <person name="Patil P.B."/>
        </authorList>
    </citation>
    <scope>NUCLEOTIDE SEQUENCE [LARGE SCALE GENOMIC DNA]</scope>
    <source>
        <strain evidence="1 2">NS331</strain>
    </source>
</reference>
<dbReference type="Proteomes" id="UP000072741">
    <property type="component" value="Unassembled WGS sequence"/>
</dbReference>
<accession>A0A147GWI5</accession>